<name>A0ABY7AXV9_9PSEU</name>
<dbReference type="InterPro" id="IPR036513">
    <property type="entry name" value="STAS_dom_sf"/>
</dbReference>
<protein>
    <submittedName>
        <fullName evidence="2">MEDS domain-containing protein</fullName>
    </submittedName>
</protein>
<evidence type="ECO:0000313" key="3">
    <source>
        <dbReference type="Proteomes" id="UP001163203"/>
    </source>
</evidence>
<dbReference type="EMBL" id="CP113836">
    <property type="protein sequence ID" value="WAL64308.1"/>
    <property type="molecule type" value="Genomic_DNA"/>
</dbReference>
<reference evidence="2" key="1">
    <citation type="submission" date="2022-11" db="EMBL/GenBank/DDBJ databases">
        <authorList>
            <person name="Mo P."/>
        </authorList>
    </citation>
    <scope>NUCLEOTIDE SEQUENCE</scope>
    <source>
        <strain evidence="2">HUAS 11-8</strain>
    </source>
</reference>
<keyword evidence="3" id="KW-1185">Reference proteome</keyword>
<dbReference type="RefSeq" id="WP_268754535.1">
    <property type="nucleotide sequence ID" value="NZ_CP113836.1"/>
</dbReference>
<dbReference type="Pfam" id="PF14417">
    <property type="entry name" value="MEDS"/>
    <property type="match status" value="1"/>
</dbReference>
<dbReference type="Gene3D" id="3.30.750.24">
    <property type="entry name" value="STAS domain"/>
    <property type="match status" value="1"/>
</dbReference>
<evidence type="ECO:0000313" key="2">
    <source>
        <dbReference type="EMBL" id="WAL64308.1"/>
    </source>
</evidence>
<gene>
    <name evidence="2" type="ORF">ORV05_25505</name>
</gene>
<organism evidence="2 3">
    <name type="scientific">Amycolatopsis cynarae</name>
    <dbReference type="NCBI Taxonomy" id="2995223"/>
    <lineage>
        <taxon>Bacteria</taxon>
        <taxon>Bacillati</taxon>
        <taxon>Actinomycetota</taxon>
        <taxon>Actinomycetes</taxon>
        <taxon>Pseudonocardiales</taxon>
        <taxon>Pseudonocardiaceae</taxon>
        <taxon>Amycolatopsis</taxon>
    </lineage>
</organism>
<accession>A0ABY7AXV9</accession>
<feature type="domain" description="STAS" evidence="1">
    <location>
        <begin position="193"/>
        <end position="280"/>
    </location>
</feature>
<dbReference type="PROSITE" id="PS50801">
    <property type="entry name" value="STAS"/>
    <property type="match status" value="1"/>
</dbReference>
<dbReference type="Proteomes" id="UP001163203">
    <property type="component" value="Chromosome"/>
</dbReference>
<dbReference type="InterPro" id="IPR002645">
    <property type="entry name" value="STAS_dom"/>
</dbReference>
<evidence type="ECO:0000259" key="1">
    <source>
        <dbReference type="PROSITE" id="PS50801"/>
    </source>
</evidence>
<sequence>MRTSGAFETAANFGIHDHLCCAYDDTAEFYARAAEFCRSGLDQGLRVCVVTNGDGASLRDAFAADAGLSGSLDDPAIHWVPAARMYPAGWCADPMNQVRRYIAATEAALAEGFAGLRVIAEATAVGRIPEQIEPLARYEHRVDRYMASHPLSALCGLRRAEVPPESLEQIASLHPVASPGAAPFHFYTNEEGVLAVSGELDGEAAVAFALALRWAETAVPSGELVVDARGLTFLDHRNLSTLAALAARKEVTVLVRTGNQAVGRLIELLNVRGISVECKA</sequence>
<proteinExistence type="predicted"/>
<dbReference type="InterPro" id="IPR025847">
    <property type="entry name" value="MEDS_domain"/>
</dbReference>